<organism evidence="2 3">
    <name type="scientific">Pachysolen tannophilus NRRL Y-2460</name>
    <dbReference type="NCBI Taxonomy" id="669874"/>
    <lineage>
        <taxon>Eukaryota</taxon>
        <taxon>Fungi</taxon>
        <taxon>Dikarya</taxon>
        <taxon>Ascomycota</taxon>
        <taxon>Saccharomycotina</taxon>
        <taxon>Pichiomycetes</taxon>
        <taxon>Pachysolenaceae</taxon>
        <taxon>Pachysolen</taxon>
    </lineage>
</organism>
<evidence type="ECO:0000313" key="2">
    <source>
        <dbReference type="EMBL" id="ODV93457.1"/>
    </source>
</evidence>
<dbReference type="Proteomes" id="UP000094236">
    <property type="component" value="Unassembled WGS sequence"/>
</dbReference>
<feature type="region of interest" description="Disordered" evidence="1">
    <location>
        <begin position="1"/>
        <end position="22"/>
    </location>
</feature>
<gene>
    <name evidence="2" type="ORF">PACTADRAFT_52042</name>
</gene>
<evidence type="ECO:0000256" key="1">
    <source>
        <dbReference type="SAM" id="MobiDB-lite"/>
    </source>
</evidence>
<protein>
    <submittedName>
        <fullName evidence="2">Uncharacterized protein</fullName>
    </submittedName>
</protein>
<sequence>MSRPSSSQQRNKVSSSDQPVKSPQVLISESFESIKKIIELDIDSSLVDLSSLENLNNTASLKYKSFEKTFNEIDEDIKDSEDIRKFMLFNVFIGYFNYY</sequence>
<feature type="non-terminal residue" evidence="2">
    <location>
        <position position="99"/>
    </location>
</feature>
<keyword evidence="3" id="KW-1185">Reference proteome</keyword>
<proteinExistence type="predicted"/>
<dbReference type="AlphaFoldDB" id="A0A1E4TNY4"/>
<reference evidence="3" key="1">
    <citation type="submission" date="2016-05" db="EMBL/GenBank/DDBJ databases">
        <title>Comparative genomics of biotechnologically important yeasts.</title>
        <authorList>
            <consortium name="DOE Joint Genome Institute"/>
            <person name="Riley R."/>
            <person name="Haridas S."/>
            <person name="Wolfe K.H."/>
            <person name="Lopes M.R."/>
            <person name="Hittinger C.T."/>
            <person name="Goker M."/>
            <person name="Salamov A."/>
            <person name="Wisecaver J."/>
            <person name="Long T.M."/>
            <person name="Aerts A.L."/>
            <person name="Barry K."/>
            <person name="Choi C."/>
            <person name="Clum A."/>
            <person name="Coughlan A.Y."/>
            <person name="Deshpande S."/>
            <person name="Douglass A.P."/>
            <person name="Hanson S.J."/>
            <person name="Klenk H.-P."/>
            <person name="Labutti K."/>
            <person name="Lapidus A."/>
            <person name="Lindquist E."/>
            <person name="Lipzen A."/>
            <person name="Meier-Kolthoff J.P."/>
            <person name="Ohm R.A."/>
            <person name="Otillar R.P."/>
            <person name="Pangilinan J."/>
            <person name="Peng Y."/>
            <person name="Rokas A."/>
            <person name="Rosa C.A."/>
            <person name="Scheuner C."/>
            <person name="Sibirny A.A."/>
            <person name="Slot J.C."/>
            <person name="Stielow J.B."/>
            <person name="Sun H."/>
            <person name="Kurtzman C.P."/>
            <person name="Blackwell M."/>
            <person name="Grigoriev I.V."/>
            <person name="Jeffries T.W."/>
        </authorList>
    </citation>
    <scope>NUCLEOTIDE SEQUENCE [LARGE SCALE GENOMIC DNA]</scope>
    <source>
        <strain evidence="3">NRRL Y-2460</strain>
    </source>
</reference>
<evidence type="ECO:0000313" key="3">
    <source>
        <dbReference type="Proteomes" id="UP000094236"/>
    </source>
</evidence>
<feature type="compositionally biased region" description="Low complexity" evidence="1">
    <location>
        <begin position="1"/>
        <end position="16"/>
    </location>
</feature>
<accession>A0A1E4TNY4</accession>
<dbReference type="EMBL" id="KV454018">
    <property type="protein sequence ID" value="ODV93457.1"/>
    <property type="molecule type" value="Genomic_DNA"/>
</dbReference>
<name>A0A1E4TNY4_PACTA</name>